<accession>A0A378QTU7</accession>
<protein>
    <submittedName>
        <fullName evidence="4">Uncharacterized protein conserved in bacteria</fullName>
    </submittedName>
</protein>
<dbReference type="Gene3D" id="1.20.1270.180">
    <property type="match status" value="1"/>
</dbReference>
<dbReference type="InterPro" id="IPR009739">
    <property type="entry name" value="LprI-like_N"/>
</dbReference>
<name>A0A378QTU7_9GAMM</name>
<dbReference type="Proteomes" id="UP000254618">
    <property type="component" value="Unassembled WGS sequence"/>
</dbReference>
<evidence type="ECO:0000259" key="2">
    <source>
        <dbReference type="Pfam" id="PF07007"/>
    </source>
</evidence>
<evidence type="ECO:0000313" key="3">
    <source>
        <dbReference type="EMBL" id="OPH39725.1"/>
    </source>
</evidence>
<organism evidence="4 6">
    <name type="scientific">Moraxella equi</name>
    <dbReference type="NCBI Taxonomy" id="60442"/>
    <lineage>
        <taxon>Bacteria</taxon>
        <taxon>Pseudomonadati</taxon>
        <taxon>Pseudomonadota</taxon>
        <taxon>Gammaproteobacteria</taxon>
        <taxon>Moraxellales</taxon>
        <taxon>Moraxellaceae</taxon>
        <taxon>Moraxella</taxon>
    </lineage>
</organism>
<reference evidence="3 5" key="1">
    <citation type="submission" date="2017-03" db="EMBL/GenBank/DDBJ databases">
        <title>Draft genome sequence of Moraxella equi CCUG 4950T type strain.</title>
        <authorList>
            <person name="Salva-Serra F."/>
            <person name="Engstrom-Jakobsson H."/>
            <person name="Thorell K."/>
            <person name="Jaen-Luchoro D."/>
            <person name="Gonzales-Siles L."/>
            <person name="Karlsson R."/>
            <person name="Yazdan S."/>
            <person name="Boulund F."/>
            <person name="Johnning A."/>
            <person name="Engstrand L."/>
            <person name="Kristiansson E."/>
            <person name="Moore E."/>
        </authorList>
    </citation>
    <scope>NUCLEOTIDE SEQUENCE [LARGE SCALE GENOMIC DNA]</scope>
    <source>
        <strain evidence="3 5">CCUG 4950</strain>
    </source>
</reference>
<evidence type="ECO:0000313" key="4">
    <source>
        <dbReference type="EMBL" id="STZ02803.1"/>
    </source>
</evidence>
<keyword evidence="1" id="KW-0732">Signal</keyword>
<dbReference type="EMBL" id="MXAP01000026">
    <property type="protein sequence ID" value="OPH39725.1"/>
    <property type="molecule type" value="Genomic_DNA"/>
</dbReference>
<feature type="chain" id="PRO_5016804301" evidence="1">
    <location>
        <begin position="22"/>
        <end position="117"/>
    </location>
</feature>
<sequence length="117" mass="13686">MIAINKIAFVILLGLSVNAFACNSDSVVWNDILECYMNDEKEQERKFNQAYQETLKRLPIVKKVALKKSQRAWLIKMKNECAEFNNQSLYGREGAFDVIQCRINAMEQRTVFLINYR</sequence>
<feature type="signal peptide" evidence="1">
    <location>
        <begin position="1"/>
        <end position="21"/>
    </location>
</feature>
<dbReference type="Proteomes" id="UP000190777">
    <property type="component" value="Unassembled WGS sequence"/>
</dbReference>
<dbReference type="RefSeq" id="WP_079324442.1">
    <property type="nucleotide sequence ID" value="NZ_MXAP01000026.1"/>
</dbReference>
<feature type="domain" description="Lysozyme inhibitor LprI-like N-terminal" evidence="2">
    <location>
        <begin position="30"/>
        <end position="112"/>
    </location>
</feature>
<gene>
    <name evidence="3" type="ORF">B5J93_02865</name>
    <name evidence="4" type="ORF">NCTC11012_01032</name>
</gene>
<evidence type="ECO:0000256" key="1">
    <source>
        <dbReference type="SAM" id="SignalP"/>
    </source>
</evidence>
<keyword evidence="5" id="KW-1185">Reference proteome</keyword>
<dbReference type="AlphaFoldDB" id="A0A378QTU7"/>
<evidence type="ECO:0000313" key="5">
    <source>
        <dbReference type="Proteomes" id="UP000190777"/>
    </source>
</evidence>
<proteinExistence type="predicted"/>
<reference evidence="4 6" key="2">
    <citation type="submission" date="2018-06" db="EMBL/GenBank/DDBJ databases">
        <authorList>
            <consortium name="Pathogen Informatics"/>
            <person name="Doyle S."/>
        </authorList>
    </citation>
    <scope>NUCLEOTIDE SEQUENCE [LARGE SCALE GENOMIC DNA]</scope>
    <source>
        <strain evidence="4 6">NCTC11012</strain>
    </source>
</reference>
<dbReference type="EMBL" id="UGQF01000001">
    <property type="protein sequence ID" value="STZ02803.1"/>
    <property type="molecule type" value="Genomic_DNA"/>
</dbReference>
<evidence type="ECO:0000313" key="6">
    <source>
        <dbReference type="Proteomes" id="UP000254618"/>
    </source>
</evidence>
<dbReference type="Pfam" id="PF07007">
    <property type="entry name" value="LprI"/>
    <property type="match status" value="1"/>
</dbReference>